<comment type="caution">
    <text evidence="3">The sequence shown here is derived from an EMBL/GenBank/DDBJ whole genome shotgun (WGS) entry which is preliminary data.</text>
</comment>
<dbReference type="Pfam" id="PF02492">
    <property type="entry name" value="cobW"/>
    <property type="match status" value="1"/>
</dbReference>
<dbReference type="RefSeq" id="WP_123325069.1">
    <property type="nucleotide sequence ID" value="NZ_JBHRSX010000034.1"/>
</dbReference>
<evidence type="ECO:0000313" key="3">
    <source>
        <dbReference type="EMBL" id="MFC3203008.1"/>
    </source>
</evidence>
<dbReference type="EMBL" id="JBHRSX010000034">
    <property type="protein sequence ID" value="MFC3203008.1"/>
    <property type="molecule type" value="Genomic_DNA"/>
</dbReference>
<dbReference type="PANTHER" id="PTHR13748:SF46">
    <property type="entry name" value="ZINC CHAPERONE YEIR"/>
    <property type="match status" value="1"/>
</dbReference>
<dbReference type="InterPro" id="IPR027417">
    <property type="entry name" value="P-loop_NTPase"/>
</dbReference>
<protein>
    <submittedName>
        <fullName evidence="3">CobW family GTP-binding protein</fullName>
    </submittedName>
</protein>
<dbReference type="Gene3D" id="3.40.50.300">
    <property type="entry name" value="P-loop containing nucleotide triphosphate hydrolases"/>
    <property type="match status" value="1"/>
</dbReference>
<organism evidence="3 4">
    <name type="scientific">Alteromonas oceani</name>
    <dbReference type="NCBI Taxonomy" id="2071609"/>
    <lineage>
        <taxon>Bacteria</taxon>
        <taxon>Pseudomonadati</taxon>
        <taxon>Pseudomonadota</taxon>
        <taxon>Gammaproteobacteria</taxon>
        <taxon>Alteromonadales</taxon>
        <taxon>Alteromonadaceae</taxon>
        <taxon>Alteromonas/Salinimonas group</taxon>
        <taxon>Alteromonas</taxon>
    </lineage>
</organism>
<sequence length="344" mass="37519">MTKAKILAVPTNIITGFLGVGKTSAILHLLTQKPADERWAILVNEFGEIGIDKSLFDGQLNNQNYVFIREVPGGCMCCAASLPMQIALNQLLAESRPHRLIIEPTGLGHPKEVMQVLTAEHYQPVLSIHKTITLVDARKLSDSRYTSHDTFNQQLAIADVVVGNKQDLYSTDDGERLAQYVSEHCQAGTELILTRHGQVSLASLDGAAANYQQPQHHQAHHHHDHGHHHTVSDKPMAAEQALPIGGMLSAENSGEGFNSVGWRFAPDCVFDYHQLRLLLASVEAERLKGVFITDAGIFGYNLTADGLTEIALDECAESRVEIIATKLPSDLQANLQACVSGIAI</sequence>
<gene>
    <name evidence="3" type="ORF">ACFOEW_14425</name>
</gene>
<dbReference type="PANTHER" id="PTHR13748">
    <property type="entry name" value="COBW-RELATED"/>
    <property type="match status" value="1"/>
</dbReference>
<accession>A0ABV7K0X8</accession>
<dbReference type="InterPro" id="IPR003495">
    <property type="entry name" value="CobW/HypB/UreG_nucleotide-bd"/>
</dbReference>
<feature type="region of interest" description="Disordered" evidence="1">
    <location>
        <begin position="211"/>
        <end position="234"/>
    </location>
</feature>
<evidence type="ECO:0000259" key="2">
    <source>
        <dbReference type="Pfam" id="PF02492"/>
    </source>
</evidence>
<dbReference type="SUPFAM" id="SSF52540">
    <property type="entry name" value="P-loop containing nucleoside triphosphate hydrolases"/>
    <property type="match status" value="1"/>
</dbReference>
<evidence type="ECO:0000256" key="1">
    <source>
        <dbReference type="SAM" id="MobiDB-lite"/>
    </source>
</evidence>
<dbReference type="CDD" id="cd03112">
    <property type="entry name" value="CobW-like"/>
    <property type="match status" value="1"/>
</dbReference>
<feature type="domain" description="CobW/HypB/UreG nucleotide-binding" evidence="2">
    <location>
        <begin position="10"/>
        <end position="183"/>
    </location>
</feature>
<proteinExistence type="predicted"/>
<dbReference type="Proteomes" id="UP001595477">
    <property type="component" value="Unassembled WGS sequence"/>
</dbReference>
<evidence type="ECO:0000313" key="4">
    <source>
        <dbReference type="Proteomes" id="UP001595477"/>
    </source>
</evidence>
<name>A0ABV7K0X8_9ALTE</name>
<feature type="compositionally biased region" description="Basic residues" evidence="1">
    <location>
        <begin position="217"/>
        <end position="229"/>
    </location>
</feature>
<dbReference type="InterPro" id="IPR051316">
    <property type="entry name" value="Zinc-reg_GTPase_activator"/>
</dbReference>
<reference evidence="4" key="1">
    <citation type="journal article" date="2019" name="Int. J. Syst. Evol. Microbiol.">
        <title>The Global Catalogue of Microorganisms (GCM) 10K type strain sequencing project: providing services to taxonomists for standard genome sequencing and annotation.</title>
        <authorList>
            <consortium name="The Broad Institute Genomics Platform"/>
            <consortium name="The Broad Institute Genome Sequencing Center for Infectious Disease"/>
            <person name="Wu L."/>
            <person name="Ma J."/>
        </authorList>
    </citation>
    <scope>NUCLEOTIDE SEQUENCE [LARGE SCALE GENOMIC DNA]</scope>
    <source>
        <strain evidence="4">KCTC 52449</strain>
    </source>
</reference>
<keyword evidence="4" id="KW-1185">Reference proteome</keyword>